<comment type="pathway">
    <text evidence="4">Amino-acid biosynthesis.</text>
</comment>
<dbReference type="UniPathway" id="UPA00244">
    <property type="reaction ID" value="UER00311"/>
</dbReference>
<dbReference type="AlphaFoldDB" id="A0A7J7UQL2"/>
<evidence type="ECO:0000256" key="1">
    <source>
        <dbReference type="ARBA" id="ARBA00001933"/>
    </source>
</evidence>
<dbReference type="GO" id="GO:0004648">
    <property type="term" value="F:O-phospho-L-serine:2-oxoglutarate aminotransferase activity"/>
    <property type="evidence" value="ECO:0007669"/>
    <property type="project" value="UniProtKB-EC"/>
</dbReference>
<dbReference type="InterPro" id="IPR015424">
    <property type="entry name" value="PyrdxlP-dep_Trfase"/>
</dbReference>
<dbReference type="InterPro" id="IPR015421">
    <property type="entry name" value="PyrdxlP-dep_Trfase_major"/>
</dbReference>
<dbReference type="Proteomes" id="UP000527355">
    <property type="component" value="Unassembled WGS sequence"/>
</dbReference>
<evidence type="ECO:0000256" key="2">
    <source>
        <dbReference type="ARBA" id="ARBA00022679"/>
    </source>
</evidence>
<evidence type="ECO:0000256" key="4">
    <source>
        <dbReference type="ARBA" id="ARBA00029440"/>
    </source>
</evidence>
<evidence type="ECO:0000256" key="5">
    <source>
        <dbReference type="ARBA" id="ARBA00049007"/>
    </source>
</evidence>
<dbReference type="Pfam" id="PF00266">
    <property type="entry name" value="Aminotran_5"/>
    <property type="match status" value="1"/>
</dbReference>
<evidence type="ECO:0000259" key="6">
    <source>
        <dbReference type="Pfam" id="PF00266"/>
    </source>
</evidence>
<comment type="cofactor">
    <cofactor evidence="1">
        <name>pyridoxal 5'-phosphate</name>
        <dbReference type="ChEBI" id="CHEBI:597326"/>
    </cofactor>
</comment>
<reference evidence="7 8" key="1">
    <citation type="journal article" date="2020" name="Nature">
        <title>Six reference-quality genomes reveal evolution of bat adaptations.</title>
        <authorList>
            <person name="Jebb D."/>
            <person name="Huang Z."/>
            <person name="Pippel M."/>
            <person name="Hughes G.M."/>
            <person name="Lavrichenko K."/>
            <person name="Devanna P."/>
            <person name="Winkler S."/>
            <person name="Jermiin L.S."/>
            <person name="Skirmuntt E.C."/>
            <person name="Katzourakis A."/>
            <person name="Burkitt-Gray L."/>
            <person name="Ray D.A."/>
            <person name="Sullivan K.A.M."/>
            <person name="Roscito J.G."/>
            <person name="Kirilenko B.M."/>
            <person name="Davalos L.M."/>
            <person name="Corthals A.P."/>
            <person name="Power M.L."/>
            <person name="Jones G."/>
            <person name="Ransome R.D."/>
            <person name="Dechmann D.K.N."/>
            <person name="Locatelli A.G."/>
            <person name="Puechmaille S.J."/>
            <person name="Fedrigo O."/>
            <person name="Jarvis E.D."/>
            <person name="Hiller M."/>
            <person name="Vernes S.C."/>
            <person name="Myers E.W."/>
            <person name="Teeling E.C."/>
        </authorList>
    </citation>
    <scope>NUCLEOTIDE SEQUENCE [LARGE SCALE GENOMIC DNA]</scope>
    <source>
        <strain evidence="7">MMyoMyo1</strain>
        <tissue evidence="7">Flight muscle</tissue>
    </source>
</reference>
<comment type="caution">
    <text evidence="7">The sequence shown here is derived from an EMBL/GenBank/DDBJ whole genome shotgun (WGS) entry which is preliminary data.</text>
</comment>
<gene>
    <name evidence="7" type="ORF">mMyoMyo1_015915</name>
</gene>
<dbReference type="GO" id="GO:0005737">
    <property type="term" value="C:cytoplasm"/>
    <property type="evidence" value="ECO:0007669"/>
    <property type="project" value="TreeGrafter"/>
</dbReference>
<dbReference type="InterPro" id="IPR000192">
    <property type="entry name" value="Aminotrans_V_dom"/>
</dbReference>
<comment type="catalytic activity">
    <reaction evidence="5">
        <text>O-phospho-L-serine + 2-oxoglutarate = 3-phosphooxypyruvate + L-glutamate</text>
        <dbReference type="Rhea" id="RHEA:14329"/>
        <dbReference type="ChEBI" id="CHEBI:16810"/>
        <dbReference type="ChEBI" id="CHEBI:18110"/>
        <dbReference type="ChEBI" id="CHEBI:29985"/>
        <dbReference type="ChEBI" id="CHEBI:57524"/>
        <dbReference type="EC" id="2.6.1.52"/>
    </reaction>
</comment>
<evidence type="ECO:0000313" key="8">
    <source>
        <dbReference type="Proteomes" id="UP000527355"/>
    </source>
</evidence>
<organism evidence="7 8">
    <name type="scientific">Myotis myotis</name>
    <name type="common">Greater mouse-eared bat</name>
    <name type="synonym">Vespertilio myotis</name>
    <dbReference type="NCBI Taxonomy" id="51298"/>
    <lineage>
        <taxon>Eukaryota</taxon>
        <taxon>Metazoa</taxon>
        <taxon>Chordata</taxon>
        <taxon>Craniata</taxon>
        <taxon>Vertebrata</taxon>
        <taxon>Euteleostomi</taxon>
        <taxon>Mammalia</taxon>
        <taxon>Eutheria</taxon>
        <taxon>Laurasiatheria</taxon>
        <taxon>Chiroptera</taxon>
        <taxon>Yangochiroptera</taxon>
        <taxon>Vespertilionidae</taxon>
        <taxon>Myotis</taxon>
    </lineage>
</organism>
<keyword evidence="8" id="KW-1185">Reference proteome</keyword>
<dbReference type="VEuPathDB" id="HostDB:GeneID_118667434"/>
<proteinExistence type="predicted"/>
<name>A0A7J7UQL2_MYOMY</name>
<keyword evidence="7" id="KW-0032">Aminotransferase</keyword>
<evidence type="ECO:0000256" key="3">
    <source>
        <dbReference type="ARBA" id="ARBA00022898"/>
    </source>
</evidence>
<dbReference type="PANTHER" id="PTHR43247">
    <property type="entry name" value="PHOSPHOSERINE AMINOTRANSFERASE"/>
    <property type="match status" value="1"/>
</dbReference>
<protein>
    <submittedName>
        <fullName evidence="7">Phosphoserine aminotransferase 1</fullName>
    </submittedName>
</protein>
<dbReference type="PANTHER" id="PTHR43247:SF1">
    <property type="entry name" value="PHOSPHOSERINE AMINOTRANSFERASE"/>
    <property type="match status" value="1"/>
</dbReference>
<dbReference type="GO" id="GO:0030170">
    <property type="term" value="F:pyridoxal phosphate binding"/>
    <property type="evidence" value="ECO:0007669"/>
    <property type="project" value="TreeGrafter"/>
</dbReference>
<accession>A0A7J7UQL2</accession>
<feature type="domain" description="Aminotransferase class V" evidence="6">
    <location>
        <begin position="8"/>
        <end position="110"/>
    </location>
</feature>
<evidence type="ECO:0000313" key="7">
    <source>
        <dbReference type="EMBL" id="KAF6315200.1"/>
    </source>
</evidence>
<dbReference type="EMBL" id="JABWUV010000012">
    <property type="protein sequence ID" value="KAF6315200.1"/>
    <property type="molecule type" value="Genomic_DNA"/>
</dbReference>
<sequence>MDAPRQVVNFGPGPAKLPRSVLLEIQKELLDYKGVGISVLEMSHRSADFAKILNNTENLVRELLAVPDNYKVIFVQGGGSGQFSAVPLNLIGLKAGRCADYVVTGAWSAKAVQCRHDRRCSGAGSLHEEIFGDASAVNTS</sequence>
<dbReference type="SUPFAM" id="SSF53383">
    <property type="entry name" value="PLP-dependent transferases"/>
    <property type="match status" value="1"/>
</dbReference>
<dbReference type="GO" id="GO:0006564">
    <property type="term" value="P:L-serine biosynthetic process"/>
    <property type="evidence" value="ECO:0007669"/>
    <property type="project" value="InterPro"/>
</dbReference>
<dbReference type="InterPro" id="IPR022278">
    <property type="entry name" value="Pser_aminoTfrase"/>
</dbReference>
<keyword evidence="3" id="KW-0663">Pyridoxal phosphate</keyword>
<dbReference type="Gene3D" id="3.40.640.10">
    <property type="entry name" value="Type I PLP-dependent aspartate aminotransferase-like (Major domain)"/>
    <property type="match status" value="1"/>
</dbReference>
<keyword evidence="2 7" id="KW-0808">Transferase</keyword>